<protein>
    <recommendedName>
        <fullName evidence="2">INO80 complex subunit B-like conserved region domain-containing protein</fullName>
    </recommendedName>
</protein>
<sequence>MELRRSRRSRASVEATQDIEANMGTRSKRLTRASTAATPASVTVSRSSEDPPGELTRTLRLTVRMPAGKLREATGGRAARRTVNVFQENPIVTGPRASRNKRKIVEVPTSDDDDDDDLEDQEEDEVDDEDAPGEEDDEDADADGDIDLDDVPPQPPVRRATKAAPPRGKAAKSVEEKEMELEEEEEEEDDVDEDEDEDALSDTDTDAEGELDDQEESAVPEVNVDDLDEEDEEDELDDDMDSDAMALNTGKTTKRQRGNLGNDFLQLPMEPQVKKHLTAEERAMRRAEMARRRKNLSEKRNEEEKMDTINRLLNKQPPKRRGRQPAAEGAEATPADQEPAEPEKADPTMTRWISNQSGCKVNVPEEWLGTPAGRLFGAPIAGNGKMVEEI</sequence>
<accession>A0AAD6CC69</accession>
<dbReference type="RefSeq" id="XP_056769526.1">
    <property type="nucleotide sequence ID" value="XM_056905419.1"/>
</dbReference>
<evidence type="ECO:0000313" key="3">
    <source>
        <dbReference type="EMBL" id="KAJ5460484.1"/>
    </source>
</evidence>
<feature type="compositionally biased region" description="Basic and acidic residues" evidence="1">
    <location>
        <begin position="277"/>
        <end position="308"/>
    </location>
</feature>
<feature type="compositionally biased region" description="Basic residues" evidence="1">
    <location>
        <begin position="1"/>
        <end position="10"/>
    </location>
</feature>
<evidence type="ECO:0000259" key="2">
    <source>
        <dbReference type="SMART" id="SM01406"/>
    </source>
</evidence>
<keyword evidence="4" id="KW-1185">Reference proteome</keyword>
<evidence type="ECO:0000256" key="1">
    <source>
        <dbReference type="SAM" id="MobiDB-lite"/>
    </source>
</evidence>
<reference evidence="3" key="1">
    <citation type="submission" date="2022-12" db="EMBL/GenBank/DDBJ databases">
        <authorList>
            <person name="Petersen C."/>
        </authorList>
    </citation>
    <scope>NUCLEOTIDE SEQUENCE</scope>
    <source>
        <strain evidence="3">IBT 16125</strain>
    </source>
</reference>
<dbReference type="Proteomes" id="UP001213681">
    <property type="component" value="Unassembled WGS sequence"/>
</dbReference>
<gene>
    <name evidence="3" type="ORF">N7458_002036</name>
</gene>
<feature type="compositionally biased region" description="Acidic residues" evidence="1">
    <location>
        <begin position="109"/>
        <end position="150"/>
    </location>
</feature>
<organism evidence="3 4">
    <name type="scientific">Penicillium daleae</name>
    <dbReference type="NCBI Taxonomy" id="63821"/>
    <lineage>
        <taxon>Eukaryota</taxon>
        <taxon>Fungi</taxon>
        <taxon>Dikarya</taxon>
        <taxon>Ascomycota</taxon>
        <taxon>Pezizomycotina</taxon>
        <taxon>Eurotiomycetes</taxon>
        <taxon>Eurotiomycetidae</taxon>
        <taxon>Eurotiales</taxon>
        <taxon>Aspergillaceae</taxon>
        <taxon>Penicillium</taxon>
    </lineage>
</organism>
<dbReference type="PANTHER" id="PTHR21561:SF12">
    <property type="entry name" value="INO80 COMPLEX SUBUNIT B"/>
    <property type="match status" value="1"/>
</dbReference>
<proteinExistence type="predicted"/>
<comment type="caution">
    <text evidence="3">The sequence shown here is derived from an EMBL/GenBank/DDBJ whole genome shotgun (WGS) entry which is preliminary data.</text>
</comment>
<dbReference type="Pfam" id="PF04795">
    <property type="entry name" value="PAPA-1"/>
    <property type="match status" value="1"/>
</dbReference>
<feature type="region of interest" description="Disordered" evidence="1">
    <location>
        <begin position="1"/>
        <end position="57"/>
    </location>
</feature>
<feature type="compositionally biased region" description="Acidic residues" evidence="1">
    <location>
        <begin position="177"/>
        <end position="242"/>
    </location>
</feature>
<dbReference type="AlphaFoldDB" id="A0AAD6CC69"/>
<dbReference type="PANTHER" id="PTHR21561">
    <property type="entry name" value="INO80 COMPLEX SUBUNIT B"/>
    <property type="match status" value="1"/>
</dbReference>
<dbReference type="GO" id="GO:0031011">
    <property type="term" value="C:Ino80 complex"/>
    <property type="evidence" value="ECO:0007669"/>
    <property type="project" value="InterPro"/>
</dbReference>
<dbReference type="InterPro" id="IPR029523">
    <property type="entry name" value="INO80B/Ies2"/>
</dbReference>
<dbReference type="GeneID" id="81595662"/>
<feature type="domain" description="INO80 complex subunit B-like conserved region" evidence="2">
    <location>
        <begin position="281"/>
        <end position="367"/>
    </location>
</feature>
<reference evidence="3" key="2">
    <citation type="journal article" date="2023" name="IMA Fungus">
        <title>Comparative genomic study of the Penicillium genus elucidates a diverse pangenome and 15 lateral gene transfer events.</title>
        <authorList>
            <person name="Petersen C."/>
            <person name="Sorensen T."/>
            <person name="Nielsen M.R."/>
            <person name="Sondergaard T.E."/>
            <person name="Sorensen J.L."/>
            <person name="Fitzpatrick D.A."/>
            <person name="Frisvad J.C."/>
            <person name="Nielsen K.L."/>
        </authorList>
    </citation>
    <scope>NUCLEOTIDE SEQUENCE</scope>
    <source>
        <strain evidence="3">IBT 16125</strain>
    </source>
</reference>
<feature type="region of interest" description="Disordered" evidence="1">
    <location>
        <begin position="69"/>
        <end position="348"/>
    </location>
</feature>
<dbReference type="GO" id="GO:0006338">
    <property type="term" value="P:chromatin remodeling"/>
    <property type="evidence" value="ECO:0007669"/>
    <property type="project" value="InterPro"/>
</dbReference>
<dbReference type="SMART" id="SM01406">
    <property type="entry name" value="PAPA-1"/>
    <property type="match status" value="1"/>
</dbReference>
<evidence type="ECO:0000313" key="4">
    <source>
        <dbReference type="Proteomes" id="UP001213681"/>
    </source>
</evidence>
<feature type="compositionally biased region" description="Low complexity" evidence="1">
    <location>
        <begin position="32"/>
        <end position="46"/>
    </location>
</feature>
<dbReference type="EMBL" id="JAPVEA010000002">
    <property type="protein sequence ID" value="KAJ5460484.1"/>
    <property type="molecule type" value="Genomic_DNA"/>
</dbReference>
<name>A0AAD6CC69_9EURO</name>
<dbReference type="InterPro" id="IPR006880">
    <property type="entry name" value="INO80B_C"/>
</dbReference>